<organism evidence="2 3">
    <name type="scientific">Leucobacter ruminantium</name>
    <dbReference type="NCBI Taxonomy" id="1289170"/>
    <lineage>
        <taxon>Bacteria</taxon>
        <taxon>Bacillati</taxon>
        <taxon>Actinomycetota</taxon>
        <taxon>Actinomycetes</taxon>
        <taxon>Micrococcales</taxon>
        <taxon>Microbacteriaceae</taxon>
        <taxon>Leucobacter</taxon>
    </lineage>
</organism>
<gene>
    <name evidence="2" type="ORF">J4H91_09665</name>
</gene>
<accession>A0A939RZK4</accession>
<dbReference type="RefSeq" id="WP_208046093.1">
    <property type="nucleotide sequence ID" value="NZ_JAGDYL010000015.1"/>
</dbReference>
<evidence type="ECO:0000313" key="3">
    <source>
        <dbReference type="Proteomes" id="UP000664398"/>
    </source>
</evidence>
<sequence length="73" mass="7966">MTVDPQNQTTSDTSDEAEREGSASGDATEQEPEKPTDVAEKPGTDHVSHEHEDELVDEWGKESFPGSDPPAHY</sequence>
<evidence type="ECO:0000313" key="2">
    <source>
        <dbReference type="EMBL" id="MBO1805584.1"/>
    </source>
</evidence>
<comment type="caution">
    <text evidence="2">The sequence shown here is derived from an EMBL/GenBank/DDBJ whole genome shotgun (WGS) entry which is preliminary data.</text>
</comment>
<feature type="compositionally biased region" description="Polar residues" evidence="1">
    <location>
        <begin position="1"/>
        <end position="12"/>
    </location>
</feature>
<name>A0A939RZK4_9MICO</name>
<evidence type="ECO:0000256" key="1">
    <source>
        <dbReference type="SAM" id="MobiDB-lite"/>
    </source>
</evidence>
<feature type="region of interest" description="Disordered" evidence="1">
    <location>
        <begin position="1"/>
        <end position="73"/>
    </location>
</feature>
<feature type="compositionally biased region" description="Basic and acidic residues" evidence="1">
    <location>
        <begin position="31"/>
        <end position="52"/>
    </location>
</feature>
<dbReference type="EMBL" id="JAGDYL010000015">
    <property type="protein sequence ID" value="MBO1805584.1"/>
    <property type="molecule type" value="Genomic_DNA"/>
</dbReference>
<keyword evidence="3" id="KW-1185">Reference proteome</keyword>
<protein>
    <submittedName>
        <fullName evidence="2">Uncharacterized protein</fullName>
    </submittedName>
</protein>
<dbReference type="Proteomes" id="UP000664398">
    <property type="component" value="Unassembled WGS sequence"/>
</dbReference>
<reference evidence="2" key="1">
    <citation type="submission" date="2021-03" db="EMBL/GenBank/DDBJ databases">
        <title>Leucobacter chromiisoli sp. nov., isolated from chromium-containing soil of chemical plant.</title>
        <authorList>
            <person name="Xu Z."/>
        </authorList>
    </citation>
    <scope>NUCLEOTIDE SEQUENCE</scope>
    <source>
        <strain evidence="2">A2</strain>
    </source>
</reference>
<dbReference type="AlphaFoldDB" id="A0A939RZK4"/>
<proteinExistence type="predicted"/>